<evidence type="ECO:0000313" key="1">
    <source>
        <dbReference type="EMBL" id="VEA78885.1"/>
    </source>
</evidence>
<reference evidence="1 2" key="1">
    <citation type="submission" date="2018-12" db="EMBL/GenBank/DDBJ databases">
        <authorList>
            <consortium name="Pathogen Informatics"/>
        </authorList>
    </citation>
    <scope>NUCLEOTIDE SEQUENCE [LARGE SCALE GENOMIC DNA]</scope>
    <source>
        <strain evidence="1 2">NCTC10047</strain>
    </source>
</reference>
<accession>A0A3S4G510</accession>
<gene>
    <name evidence="1" type="ORF">NCTC10047_04857</name>
</gene>
<protein>
    <submittedName>
        <fullName evidence="1">Uncharacterized protein</fullName>
    </submittedName>
</protein>
<sequence length="71" mass="8591">MAVLRETQITNSKKNDWLAWPERVPGLPVEFIRQRMSLCQYRRRRFESQRQFCVVLEGHKFPGFLFCQDCL</sequence>
<proteinExistence type="predicted"/>
<evidence type="ECO:0000313" key="2">
    <source>
        <dbReference type="Proteomes" id="UP000275676"/>
    </source>
</evidence>
<dbReference type="AlphaFoldDB" id="A0A3S4G510"/>
<name>A0A3S4G510_SALER</name>
<dbReference type="Proteomes" id="UP000275676">
    <property type="component" value="Chromosome"/>
</dbReference>
<organism evidence="1 2">
    <name type="scientific">Salmonella enterica subsp. arizonae</name>
    <dbReference type="NCBI Taxonomy" id="59203"/>
    <lineage>
        <taxon>Bacteria</taxon>
        <taxon>Pseudomonadati</taxon>
        <taxon>Pseudomonadota</taxon>
        <taxon>Gammaproteobacteria</taxon>
        <taxon>Enterobacterales</taxon>
        <taxon>Enterobacteriaceae</taxon>
        <taxon>Salmonella</taxon>
    </lineage>
</organism>
<dbReference type="EMBL" id="LR134156">
    <property type="protein sequence ID" value="VEA78885.1"/>
    <property type="molecule type" value="Genomic_DNA"/>
</dbReference>